<dbReference type="AlphaFoldDB" id="A1ZTB5"/>
<gene>
    <name evidence="2" type="ORF">M23134_04615</name>
</gene>
<keyword evidence="1" id="KW-0812">Transmembrane</keyword>
<comment type="caution">
    <text evidence="2">The sequence shown here is derived from an EMBL/GenBank/DDBJ whole genome shotgun (WGS) entry which is preliminary data.</text>
</comment>
<reference evidence="2 3" key="1">
    <citation type="submission" date="2007-01" db="EMBL/GenBank/DDBJ databases">
        <authorList>
            <person name="Haygood M."/>
            <person name="Podell S."/>
            <person name="Anderson C."/>
            <person name="Hopkinson B."/>
            <person name="Roe K."/>
            <person name="Barbeau K."/>
            <person name="Gaasterland T."/>
            <person name="Ferriera S."/>
            <person name="Johnson J."/>
            <person name="Kravitz S."/>
            <person name="Beeson K."/>
            <person name="Sutton G."/>
            <person name="Rogers Y.-H."/>
            <person name="Friedman R."/>
            <person name="Frazier M."/>
            <person name="Venter J.C."/>
        </authorList>
    </citation>
    <scope>NUCLEOTIDE SEQUENCE [LARGE SCALE GENOMIC DNA]</scope>
    <source>
        <strain evidence="2 3">ATCC 23134</strain>
    </source>
</reference>
<sequence>MKKSSNEQTAAQLWAIFNPNKEELFWSKYELVLQGKAVNLPPQEKLTPPPTTTPVPNALPQAPRLYSHGYHNIRNALTIFIILFLVVSVVAIINFYKSPLYLRISAPVGALLLPLFLGKIYRYKADETGLIINNVFTPNKQKFLWDELESVDIRIEKVFTENRNQFRYHFQLIIRSKQVNKYFLLYFPLKVSGTQIDEYRYPLQSEQVQYFAHTLQQKISDKLTLPRQEVLKTYGTPAMPNQAITHFEKVPFLIFLIPNFRMLGQRLVYLISLWLPWFLCAAKLALVLSALVFMFFTFTLQFSRLESRDNALVIKKISTFTDRHFSWGNIHSITLKAKKQMKGAKQAIDYNYSLVIKAHHVHTVFFYVFHLRTNTRQVKDFEYPLSKKGAKWLCNDSPIQLRDKLNLPTPKALQMLNS</sequence>
<protein>
    <submittedName>
        <fullName evidence="2">Uncharacterized protein</fullName>
    </submittedName>
</protein>
<organism evidence="2 3">
    <name type="scientific">Microscilla marina ATCC 23134</name>
    <dbReference type="NCBI Taxonomy" id="313606"/>
    <lineage>
        <taxon>Bacteria</taxon>
        <taxon>Pseudomonadati</taxon>
        <taxon>Bacteroidota</taxon>
        <taxon>Cytophagia</taxon>
        <taxon>Cytophagales</taxon>
        <taxon>Microscillaceae</taxon>
        <taxon>Microscilla</taxon>
    </lineage>
</organism>
<keyword evidence="1" id="KW-1133">Transmembrane helix</keyword>
<dbReference type="RefSeq" id="WP_002701116.1">
    <property type="nucleotide sequence ID" value="NZ_AAWS01000035.1"/>
</dbReference>
<evidence type="ECO:0000313" key="2">
    <source>
        <dbReference type="EMBL" id="EAY26337.1"/>
    </source>
</evidence>
<name>A1ZTB5_MICM2</name>
<feature type="transmembrane region" description="Helical" evidence="1">
    <location>
        <begin position="76"/>
        <end position="96"/>
    </location>
</feature>
<evidence type="ECO:0000313" key="3">
    <source>
        <dbReference type="Proteomes" id="UP000004095"/>
    </source>
</evidence>
<proteinExistence type="predicted"/>
<accession>A1ZTB5</accession>
<dbReference type="EMBL" id="AAWS01000035">
    <property type="protein sequence ID" value="EAY26337.1"/>
    <property type="molecule type" value="Genomic_DNA"/>
</dbReference>
<evidence type="ECO:0000256" key="1">
    <source>
        <dbReference type="SAM" id="Phobius"/>
    </source>
</evidence>
<feature type="transmembrane region" description="Helical" evidence="1">
    <location>
        <begin position="102"/>
        <end position="121"/>
    </location>
</feature>
<keyword evidence="3" id="KW-1185">Reference proteome</keyword>
<feature type="transmembrane region" description="Helical" evidence="1">
    <location>
        <begin position="267"/>
        <end position="296"/>
    </location>
</feature>
<keyword evidence="1" id="KW-0472">Membrane</keyword>
<dbReference type="Proteomes" id="UP000004095">
    <property type="component" value="Unassembled WGS sequence"/>
</dbReference>